<evidence type="ECO:0000256" key="3">
    <source>
        <dbReference type="ARBA" id="ARBA00022692"/>
    </source>
</evidence>
<dbReference type="EMBL" id="CP113836">
    <property type="protein sequence ID" value="WAL63574.1"/>
    <property type="molecule type" value="Genomic_DNA"/>
</dbReference>
<comment type="subcellular location">
    <subcellularLocation>
        <location evidence="1">Cell membrane</location>
        <topology evidence="1">Multi-pass membrane protein</topology>
    </subcellularLocation>
</comment>
<evidence type="ECO:0000256" key="5">
    <source>
        <dbReference type="ARBA" id="ARBA00023136"/>
    </source>
</evidence>
<keyword evidence="4 6" id="KW-1133">Transmembrane helix</keyword>
<protein>
    <submittedName>
        <fullName evidence="7">LysE family transporter</fullName>
    </submittedName>
</protein>
<dbReference type="PANTHER" id="PTHR30086">
    <property type="entry name" value="ARGININE EXPORTER PROTEIN ARGO"/>
    <property type="match status" value="1"/>
</dbReference>
<feature type="transmembrane region" description="Helical" evidence="6">
    <location>
        <begin position="6"/>
        <end position="27"/>
    </location>
</feature>
<feature type="transmembrane region" description="Helical" evidence="6">
    <location>
        <begin position="189"/>
        <end position="208"/>
    </location>
</feature>
<feature type="transmembrane region" description="Helical" evidence="6">
    <location>
        <begin position="39"/>
        <end position="60"/>
    </location>
</feature>
<evidence type="ECO:0000313" key="7">
    <source>
        <dbReference type="EMBL" id="WAL63574.1"/>
    </source>
</evidence>
<feature type="transmembrane region" description="Helical" evidence="6">
    <location>
        <begin position="66"/>
        <end position="90"/>
    </location>
</feature>
<dbReference type="PANTHER" id="PTHR30086:SF20">
    <property type="entry name" value="ARGININE EXPORTER PROTEIN ARGO-RELATED"/>
    <property type="match status" value="1"/>
</dbReference>
<keyword evidence="2" id="KW-1003">Cell membrane</keyword>
<keyword evidence="8" id="KW-1185">Reference proteome</keyword>
<feature type="transmembrane region" description="Helical" evidence="6">
    <location>
        <begin position="117"/>
        <end position="142"/>
    </location>
</feature>
<evidence type="ECO:0000313" key="8">
    <source>
        <dbReference type="Proteomes" id="UP001163203"/>
    </source>
</evidence>
<organism evidence="7 8">
    <name type="scientific">Amycolatopsis cynarae</name>
    <dbReference type="NCBI Taxonomy" id="2995223"/>
    <lineage>
        <taxon>Bacteria</taxon>
        <taxon>Bacillati</taxon>
        <taxon>Actinomycetota</taxon>
        <taxon>Actinomycetes</taxon>
        <taxon>Pseudonocardiales</taxon>
        <taxon>Pseudonocardiaceae</taxon>
        <taxon>Amycolatopsis</taxon>
    </lineage>
</organism>
<gene>
    <name evidence="7" type="ORF">ORV05_21470</name>
</gene>
<dbReference type="Pfam" id="PF01810">
    <property type="entry name" value="LysE"/>
    <property type="match status" value="1"/>
</dbReference>
<keyword evidence="3 6" id="KW-0812">Transmembrane</keyword>
<dbReference type="InterPro" id="IPR001123">
    <property type="entry name" value="LeuE-type"/>
</dbReference>
<accession>A0ABY7AUD9</accession>
<sequence>MTAVVLAGLLAGYGIAIPVGAIGAYLVGLTARTSLRVGAAAALGIATVDGVYALVAMFGGGPLAEMIAPVAGVLRWIAAGVLLAVAVQVLHSGLRRYRASAAQAPPRPEDAPSPARAYAAFLAMTLLNPTTIIYFVAVVLGGQARVADTWTERSAFVTAAFLASASWQLLLAGGGTLLGRVLTGRRGQLGTALLSGSVIAFLAVHTLWS</sequence>
<dbReference type="RefSeq" id="WP_268753814.1">
    <property type="nucleotide sequence ID" value="NZ_CP113836.1"/>
</dbReference>
<evidence type="ECO:0000256" key="1">
    <source>
        <dbReference type="ARBA" id="ARBA00004651"/>
    </source>
</evidence>
<evidence type="ECO:0000256" key="2">
    <source>
        <dbReference type="ARBA" id="ARBA00022475"/>
    </source>
</evidence>
<proteinExistence type="predicted"/>
<evidence type="ECO:0000256" key="6">
    <source>
        <dbReference type="SAM" id="Phobius"/>
    </source>
</evidence>
<feature type="transmembrane region" description="Helical" evidence="6">
    <location>
        <begin position="154"/>
        <end position="177"/>
    </location>
</feature>
<dbReference type="Proteomes" id="UP001163203">
    <property type="component" value="Chromosome"/>
</dbReference>
<evidence type="ECO:0000256" key="4">
    <source>
        <dbReference type="ARBA" id="ARBA00022989"/>
    </source>
</evidence>
<name>A0ABY7AUD9_9PSEU</name>
<reference evidence="7" key="1">
    <citation type="submission" date="2022-11" db="EMBL/GenBank/DDBJ databases">
        <authorList>
            <person name="Mo P."/>
        </authorList>
    </citation>
    <scope>NUCLEOTIDE SEQUENCE</scope>
    <source>
        <strain evidence="7">HUAS 11-8</strain>
    </source>
</reference>
<keyword evidence="5 6" id="KW-0472">Membrane</keyword>